<comment type="subcellular location">
    <subcellularLocation>
        <location evidence="1">Nucleus</location>
    </subcellularLocation>
</comment>
<dbReference type="GO" id="GO:0005634">
    <property type="term" value="C:nucleus"/>
    <property type="evidence" value="ECO:0007669"/>
    <property type="project" value="UniProtKB-SubCell"/>
</dbReference>
<feature type="compositionally biased region" description="Polar residues" evidence="4">
    <location>
        <begin position="239"/>
        <end position="253"/>
    </location>
</feature>
<keyword evidence="2" id="KW-0227">DNA damage</keyword>
<feature type="compositionally biased region" description="Polar residues" evidence="4">
    <location>
        <begin position="350"/>
        <end position="359"/>
    </location>
</feature>
<dbReference type="Pfam" id="PF08573">
    <property type="entry name" value="SAE2"/>
    <property type="match status" value="1"/>
</dbReference>
<comment type="caution">
    <text evidence="6">The sequence shown here is derived from an EMBL/GenBank/DDBJ whole genome shotgun (WGS) entry which is preliminary data.</text>
</comment>
<evidence type="ECO:0000256" key="3">
    <source>
        <dbReference type="ARBA" id="ARBA00023242"/>
    </source>
</evidence>
<evidence type="ECO:0000256" key="1">
    <source>
        <dbReference type="ARBA" id="ARBA00004123"/>
    </source>
</evidence>
<protein>
    <recommendedName>
        <fullName evidence="5">DNA endonuclease activator Ctp1 C-terminal domain-containing protein</fullName>
    </recommendedName>
</protein>
<name>A0A2K3QEJ2_9HYPO</name>
<evidence type="ECO:0000313" key="6">
    <source>
        <dbReference type="EMBL" id="PNY25955.1"/>
    </source>
</evidence>
<evidence type="ECO:0000256" key="2">
    <source>
        <dbReference type="ARBA" id="ARBA00022763"/>
    </source>
</evidence>
<dbReference type="EMBL" id="NRSZ01000637">
    <property type="protein sequence ID" value="PNY25955.1"/>
    <property type="molecule type" value="Genomic_DNA"/>
</dbReference>
<feature type="region of interest" description="Disordered" evidence="4">
    <location>
        <begin position="475"/>
        <end position="518"/>
    </location>
</feature>
<evidence type="ECO:0000313" key="7">
    <source>
        <dbReference type="Proteomes" id="UP000236621"/>
    </source>
</evidence>
<keyword evidence="7" id="KW-1185">Reference proteome</keyword>
<accession>A0A2K3QEJ2</accession>
<keyword evidence="3" id="KW-0539">Nucleus</keyword>
<evidence type="ECO:0000256" key="4">
    <source>
        <dbReference type="SAM" id="MobiDB-lite"/>
    </source>
</evidence>
<dbReference type="AlphaFoldDB" id="A0A2K3QEJ2"/>
<dbReference type="InterPro" id="IPR013882">
    <property type="entry name" value="Ctp1_C"/>
</dbReference>
<feature type="compositionally biased region" description="Polar residues" evidence="4">
    <location>
        <begin position="507"/>
        <end position="516"/>
    </location>
</feature>
<reference evidence="6 7" key="1">
    <citation type="submission" date="2017-08" db="EMBL/GenBank/DDBJ databases">
        <title>Harnessing the power of phylogenomics to disentangle the directionality and signatures of interkingdom host jumping in the parasitic fungal genus Tolypocladium.</title>
        <authorList>
            <person name="Quandt C.A."/>
            <person name="Patterson W."/>
            <person name="Spatafora J.W."/>
        </authorList>
    </citation>
    <scope>NUCLEOTIDE SEQUENCE [LARGE SCALE GENOMIC DNA]</scope>
    <source>
        <strain evidence="6 7">CBS 113982</strain>
    </source>
</reference>
<sequence length="688" mass="75624">MAAVLSWFETGRPALFAALEDVCHQIDMCLAAEQDKINQMDRKLLGTLQKNEAEIMMLYEQLEEVTAERDAAAVAFPPGTAASVAHFQPTASAPPSTPDSNDAAAVKSEFSKLRRRFNALSANFKIAKDALQKRKDERDKWMQHALHLEKLIVATEGEHGIQILHQKDQSARAPSPTILNVDEAAPEQSAGHGDTEAELPRNAATTTADEERAASNTPLDSTQGESEDGPEDQLPQLRVENSNDPVPQGQSSDAPVVVSERAVKKRKCDPGAPEPRVKAEPQDDSSPMVSTGRYAFNTQESLDLGDIEQKMTTPRKRKELDQSESRGERTAPELESFATPAVAAAEHGQPPQSAVSAQRPSVLAPLSTNVRTARSGGDKPNARPLRRGLGYALSALAEDGDVYGTNTSTAGTKGTAAPTNGRLSTLLNSPSLATEEVMSRLAGKRATGKRRILPDSFHVPLPIPERRELPFEKGAAQAGKSLQDESTPRSDLSLVQQPVRGKLPQRKNGSSTSSLRNKPLSELRLDDFKINPQANEGHDFAFADVVRDKGDRACLPGCTDMHCCGKQFRALALSQRPNPPLTPSQRMEEQKLLEEYLGDYAYRLISITKEEREELWVEAKTAELANKYGKHRHRFSRQSPPGFWNADFPSTQELEADRAEAAKRERQAVAERYRDAMRPDGRWIFKDE</sequence>
<dbReference type="GO" id="GO:0006281">
    <property type="term" value="P:DNA repair"/>
    <property type="evidence" value="ECO:0007669"/>
    <property type="project" value="InterPro"/>
</dbReference>
<proteinExistence type="predicted"/>
<feature type="region of interest" description="Disordered" evidence="4">
    <location>
        <begin position="184"/>
        <end position="386"/>
    </location>
</feature>
<feature type="region of interest" description="Disordered" evidence="4">
    <location>
        <begin position="407"/>
        <end position="426"/>
    </location>
</feature>
<feature type="compositionally biased region" description="Polar residues" evidence="4">
    <location>
        <begin position="214"/>
        <end position="224"/>
    </location>
</feature>
<gene>
    <name evidence="6" type="ORF">TCAP_04103</name>
</gene>
<organism evidence="6 7">
    <name type="scientific">Tolypocladium capitatum</name>
    <dbReference type="NCBI Taxonomy" id="45235"/>
    <lineage>
        <taxon>Eukaryota</taxon>
        <taxon>Fungi</taxon>
        <taxon>Dikarya</taxon>
        <taxon>Ascomycota</taxon>
        <taxon>Pezizomycotina</taxon>
        <taxon>Sordariomycetes</taxon>
        <taxon>Hypocreomycetidae</taxon>
        <taxon>Hypocreales</taxon>
        <taxon>Ophiocordycipitaceae</taxon>
        <taxon>Tolypocladium</taxon>
    </lineage>
</organism>
<feature type="domain" description="DNA endonuclease activator Ctp1 C-terminal" evidence="5">
    <location>
        <begin position="541"/>
        <end position="653"/>
    </location>
</feature>
<feature type="compositionally biased region" description="Basic and acidic residues" evidence="4">
    <location>
        <begin position="318"/>
        <end position="332"/>
    </location>
</feature>
<evidence type="ECO:0000259" key="5">
    <source>
        <dbReference type="Pfam" id="PF08573"/>
    </source>
</evidence>
<dbReference type="Proteomes" id="UP000236621">
    <property type="component" value="Unassembled WGS sequence"/>
</dbReference>
<dbReference type="OrthoDB" id="5801062at2759"/>
<dbReference type="STRING" id="45235.A0A2K3QEJ2"/>